<reference evidence="2 3" key="1">
    <citation type="journal article" date="2023" name="Sci. Data">
        <title>Genome assembly of the Korean intertidal mud-creeper Batillaria attramentaria.</title>
        <authorList>
            <person name="Patra A.K."/>
            <person name="Ho P.T."/>
            <person name="Jun S."/>
            <person name="Lee S.J."/>
            <person name="Kim Y."/>
            <person name="Won Y.J."/>
        </authorList>
    </citation>
    <scope>NUCLEOTIDE SEQUENCE [LARGE SCALE GENOMIC DNA]</scope>
    <source>
        <strain evidence="2">Wonlab-2016</strain>
    </source>
</reference>
<dbReference type="AlphaFoldDB" id="A0ABD0KTQ8"/>
<evidence type="ECO:0000313" key="2">
    <source>
        <dbReference type="EMBL" id="KAK7490462.1"/>
    </source>
</evidence>
<evidence type="ECO:0000313" key="3">
    <source>
        <dbReference type="Proteomes" id="UP001519460"/>
    </source>
</evidence>
<dbReference type="EMBL" id="JACVVK020000126">
    <property type="protein sequence ID" value="KAK7490462.1"/>
    <property type="molecule type" value="Genomic_DNA"/>
</dbReference>
<proteinExistence type="predicted"/>
<dbReference type="Proteomes" id="UP001519460">
    <property type="component" value="Unassembled WGS sequence"/>
</dbReference>
<keyword evidence="3" id="KW-1185">Reference proteome</keyword>
<organism evidence="2 3">
    <name type="scientific">Batillaria attramentaria</name>
    <dbReference type="NCBI Taxonomy" id="370345"/>
    <lineage>
        <taxon>Eukaryota</taxon>
        <taxon>Metazoa</taxon>
        <taxon>Spiralia</taxon>
        <taxon>Lophotrochozoa</taxon>
        <taxon>Mollusca</taxon>
        <taxon>Gastropoda</taxon>
        <taxon>Caenogastropoda</taxon>
        <taxon>Sorbeoconcha</taxon>
        <taxon>Cerithioidea</taxon>
        <taxon>Batillariidae</taxon>
        <taxon>Batillaria</taxon>
    </lineage>
</organism>
<accession>A0ABD0KTQ8</accession>
<sequence>LPLWPQSAQKLPAAAEERETLWAVINRERERGRPAKVQGYCGVVVLEYNRPKRTEDTQSADLATSGQRDLQRPQSPWRLQHGGCSRCFVGPFPFWPLG</sequence>
<protein>
    <submittedName>
        <fullName evidence="2">Uncharacterized protein</fullName>
    </submittedName>
</protein>
<feature type="non-terminal residue" evidence="2">
    <location>
        <position position="1"/>
    </location>
</feature>
<evidence type="ECO:0000256" key="1">
    <source>
        <dbReference type="SAM" id="MobiDB-lite"/>
    </source>
</evidence>
<gene>
    <name evidence="2" type="ORF">BaRGS_00018248</name>
</gene>
<name>A0ABD0KTQ8_9CAEN</name>
<feature type="region of interest" description="Disordered" evidence="1">
    <location>
        <begin position="53"/>
        <end position="75"/>
    </location>
</feature>
<comment type="caution">
    <text evidence="2">The sequence shown here is derived from an EMBL/GenBank/DDBJ whole genome shotgun (WGS) entry which is preliminary data.</text>
</comment>
<feature type="compositionally biased region" description="Polar residues" evidence="1">
    <location>
        <begin position="57"/>
        <end position="74"/>
    </location>
</feature>